<protein>
    <submittedName>
        <fullName evidence="2">Uncharacterized protein</fullName>
    </submittedName>
</protein>
<evidence type="ECO:0000313" key="2">
    <source>
        <dbReference type="EMBL" id="QBK93004.1"/>
    </source>
</evidence>
<keyword evidence="1" id="KW-1133">Transmembrane helix</keyword>
<evidence type="ECO:0000256" key="1">
    <source>
        <dbReference type="SAM" id="Phobius"/>
    </source>
</evidence>
<reference evidence="2" key="1">
    <citation type="journal article" date="2019" name="MBio">
        <title>Virus Genomes from Deep Sea Sediments Expand the Ocean Megavirome and Support Independent Origins of Viral Gigantism.</title>
        <authorList>
            <person name="Backstrom D."/>
            <person name="Yutin N."/>
            <person name="Jorgensen S.L."/>
            <person name="Dharamshi J."/>
            <person name="Homa F."/>
            <person name="Zaremba-Niedwiedzka K."/>
            <person name="Spang A."/>
            <person name="Wolf Y.I."/>
            <person name="Koonin E.V."/>
            <person name="Ettema T.J."/>
        </authorList>
    </citation>
    <scope>NUCLEOTIDE SEQUENCE</scope>
</reference>
<organism evidence="2">
    <name type="scientific">Pithovirus LCPAC403</name>
    <dbReference type="NCBI Taxonomy" id="2506596"/>
    <lineage>
        <taxon>Viruses</taxon>
        <taxon>Pithoviruses</taxon>
    </lineage>
</organism>
<dbReference type="EMBL" id="MK500589">
    <property type="protein sequence ID" value="QBK93004.1"/>
    <property type="molecule type" value="Genomic_DNA"/>
</dbReference>
<keyword evidence="1" id="KW-0472">Membrane</keyword>
<feature type="transmembrane region" description="Helical" evidence="1">
    <location>
        <begin position="109"/>
        <end position="128"/>
    </location>
</feature>
<gene>
    <name evidence="2" type="ORF">LCPAC403_01380</name>
</gene>
<name>A0A481ZAR2_9VIRU</name>
<keyword evidence="1" id="KW-0812">Transmembrane</keyword>
<proteinExistence type="predicted"/>
<sequence>MKKYKIGDIVFPEHVDDIKNANEYLFDAHDRIDFSIFIKYHGYGMSYSEADLQRHLRLMTREFSVIAHAVGEMSGEYSVEGFALASSQADTNEESIENSPEERIKMQKIIKLFMNPILYVMTYSIMSLKNLSSINVYS</sequence>
<accession>A0A481ZAR2</accession>